<gene>
    <name evidence="1" type="ORF">PENSUB_10482</name>
</gene>
<dbReference type="AlphaFoldDB" id="A0A1Q5T9S8"/>
<evidence type="ECO:0000313" key="2">
    <source>
        <dbReference type="Proteomes" id="UP000186955"/>
    </source>
</evidence>
<name>A0A1Q5T9S8_9EURO</name>
<dbReference type="EMBL" id="MNBE01000697">
    <property type="protein sequence ID" value="OKO96928.1"/>
    <property type="molecule type" value="Genomic_DNA"/>
</dbReference>
<comment type="caution">
    <text evidence="1">The sequence shown here is derived from an EMBL/GenBank/DDBJ whole genome shotgun (WGS) entry which is preliminary data.</text>
</comment>
<protein>
    <submittedName>
        <fullName evidence="1">Uncharacterized protein</fullName>
    </submittedName>
</protein>
<evidence type="ECO:0000313" key="1">
    <source>
        <dbReference type="EMBL" id="OKO96928.1"/>
    </source>
</evidence>
<dbReference type="Proteomes" id="UP000186955">
    <property type="component" value="Unassembled WGS sequence"/>
</dbReference>
<accession>A0A1Q5T9S8</accession>
<organism evidence="1 2">
    <name type="scientific">Penicillium subrubescens</name>
    <dbReference type="NCBI Taxonomy" id="1316194"/>
    <lineage>
        <taxon>Eukaryota</taxon>
        <taxon>Fungi</taxon>
        <taxon>Dikarya</taxon>
        <taxon>Ascomycota</taxon>
        <taxon>Pezizomycotina</taxon>
        <taxon>Eurotiomycetes</taxon>
        <taxon>Eurotiomycetidae</taxon>
        <taxon>Eurotiales</taxon>
        <taxon>Aspergillaceae</taxon>
        <taxon>Penicillium</taxon>
    </lineage>
</organism>
<sequence>MAPDTRTTCFDARLLRGLVGTEVTTYDLASDGASPDYTPLAPSTEPSCVTTSALAASPMTVMSASSGISRTWVITEKLSERAAPLADHDVKMGRGSAKTVGKFLCHLAEDPNQIAFMRIYQQIPITGTEDADHDILARQAVPPGVCGELESFKLLQTGRCNAVPRFLGHAESTQGDDDLVPGGYIRYLVWEKVPGEPLTKEFFWSLDDTARKDIRSKFRVAYE</sequence>
<reference evidence="1 2" key="1">
    <citation type="submission" date="2016-10" db="EMBL/GenBank/DDBJ databases">
        <title>Genome sequence of the ascomycete fungus Penicillium subrubescens.</title>
        <authorList>
            <person name="De Vries R.P."/>
            <person name="Peng M."/>
            <person name="Dilokpimol A."/>
            <person name="Hilden K."/>
            <person name="Makela M.R."/>
            <person name="Grigoriev I."/>
            <person name="Riley R."/>
            <person name="Granchi Z."/>
        </authorList>
    </citation>
    <scope>NUCLEOTIDE SEQUENCE [LARGE SCALE GENOMIC DNA]</scope>
    <source>
        <strain evidence="1 2">CBS 132785</strain>
    </source>
</reference>
<dbReference type="OrthoDB" id="5401170at2759"/>
<proteinExistence type="predicted"/>
<keyword evidence="2" id="KW-1185">Reference proteome</keyword>